<gene>
    <name evidence="1" type="ORF">GCM10022406_02200</name>
</gene>
<comment type="caution">
    <text evidence="1">The sequence shown here is derived from an EMBL/GenBank/DDBJ whole genome shotgun (WGS) entry which is preliminary data.</text>
</comment>
<accession>A0ABP7MAP4</accession>
<dbReference type="RefSeq" id="WP_345108823.1">
    <property type="nucleotide sequence ID" value="NZ_BAABDH010000003.1"/>
</dbReference>
<evidence type="ECO:0000313" key="2">
    <source>
        <dbReference type="Proteomes" id="UP001499909"/>
    </source>
</evidence>
<reference evidence="2" key="1">
    <citation type="journal article" date="2019" name="Int. J. Syst. Evol. Microbiol.">
        <title>The Global Catalogue of Microorganisms (GCM) 10K type strain sequencing project: providing services to taxonomists for standard genome sequencing and annotation.</title>
        <authorList>
            <consortium name="The Broad Institute Genomics Platform"/>
            <consortium name="The Broad Institute Genome Sequencing Center for Infectious Disease"/>
            <person name="Wu L."/>
            <person name="Ma J."/>
        </authorList>
    </citation>
    <scope>NUCLEOTIDE SEQUENCE [LARGE SCALE GENOMIC DNA]</scope>
    <source>
        <strain evidence="2">JCM 17214</strain>
    </source>
</reference>
<evidence type="ECO:0000313" key="1">
    <source>
        <dbReference type="EMBL" id="GAA3919247.1"/>
    </source>
</evidence>
<organism evidence="1 2">
    <name type="scientific">Hymenobacter algoricola</name>
    <dbReference type="NCBI Taxonomy" id="486267"/>
    <lineage>
        <taxon>Bacteria</taxon>
        <taxon>Pseudomonadati</taxon>
        <taxon>Bacteroidota</taxon>
        <taxon>Cytophagia</taxon>
        <taxon>Cytophagales</taxon>
        <taxon>Hymenobacteraceae</taxon>
        <taxon>Hymenobacter</taxon>
    </lineage>
</organism>
<sequence>MLSFFRSVVLLPAQARYRALGRLTAVLVVCSFSFFVNAAAPDISQLPARWRHRVRLAVVDSFYPESEGKGGRWFLAVPQPR</sequence>
<keyword evidence="2" id="KW-1185">Reference proteome</keyword>
<protein>
    <submittedName>
        <fullName evidence="1">Uncharacterized protein</fullName>
    </submittedName>
</protein>
<dbReference type="Proteomes" id="UP001499909">
    <property type="component" value="Unassembled WGS sequence"/>
</dbReference>
<proteinExistence type="predicted"/>
<dbReference type="EMBL" id="BAABDH010000003">
    <property type="protein sequence ID" value="GAA3919247.1"/>
    <property type="molecule type" value="Genomic_DNA"/>
</dbReference>
<name>A0ABP7MAP4_9BACT</name>